<keyword evidence="3" id="KW-1185">Reference proteome</keyword>
<evidence type="ECO:0000256" key="1">
    <source>
        <dbReference type="SAM" id="SignalP"/>
    </source>
</evidence>
<gene>
    <name evidence="2" type="ORF">PHAECO_LOCUS989</name>
</gene>
<dbReference type="OrthoDB" id="6736457at2759"/>
<feature type="chain" id="PRO_5040460248" evidence="1">
    <location>
        <begin position="18"/>
        <end position="744"/>
    </location>
</feature>
<keyword evidence="1" id="KW-0732">Signal</keyword>
<reference evidence="2" key="2">
    <citation type="submission" date="2022-10" db="EMBL/GenBank/DDBJ databases">
        <authorList>
            <consortium name="ENA_rothamsted_submissions"/>
            <consortium name="culmorum"/>
            <person name="King R."/>
        </authorList>
    </citation>
    <scope>NUCLEOTIDE SEQUENCE</scope>
</reference>
<dbReference type="AlphaFoldDB" id="A0A9P0DD40"/>
<accession>A0A9P0DD40</accession>
<name>A0A9P0DD40_PHACE</name>
<organism evidence="2 3">
    <name type="scientific">Phaedon cochleariae</name>
    <name type="common">Mustard beetle</name>
    <dbReference type="NCBI Taxonomy" id="80249"/>
    <lineage>
        <taxon>Eukaryota</taxon>
        <taxon>Metazoa</taxon>
        <taxon>Ecdysozoa</taxon>
        <taxon>Arthropoda</taxon>
        <taxon>Hexapoda</taxon>
        <taxon>Insecta</taxon>
        <taxon>Pterygota</taxon>
        <taxon>Neoptera</taxon>
        <taxon>Endopterygota</taxon>
        <taxon>Coleoptera</taxon>
        <taxon>Polyphaga</taxon>
        <taxon>Cucujiformia</taxon>
        <taxon>Chrysomeloidea</taxon>
        <taxon>Chrysomelidae</taxon>
        <taxon>Chrysomelinae</taxon>
        <taxon>Chrysomelini</taxon>
        <taxon>Phaedon</taxon>
    </lineage>
</organism>
<protein>
    <submittedName>
        <fullName evidence="2">Uncharacterized protein</fullName>
    </submittedName>
</protein>
<proteinExistence type="predicted"/>
<feature type="signal peptide" evidence="1">
    <location>
        <begin position="1"/>
        <end position="17"/>
    </location>
</feature>
<evidence type="ECO:0000313" key="3">
    <source>
        <dbReference type="Proteomes" id="UP001153737"/>
    </source>
</evidence>
<reference evidence="2" key="1">
    <citation type="submission" date="2022-01" db="EMBL/GenBank/DDBJ databases">
        <authorList>
            <person name="King R."/>
        </authorList>
    </citation>
    <scope>NUCLEOTIDE SEQUENCE</scope>
</reference>
<dbReference type="EMBL" id="OU896707">
    <property type="protein sequence ID" value="CAH1116673.1"/>
    <property type="molecule type" value="Genomic_DNA"/>
</dbReference>
<dbReference type="Proteomes" id="UP001153737">
    <property type="component" value="Chromosome 1"/>
</dbReference>
<evidence type="ECO:0000313" key="2">
    <source>
        <dbReference type="EMBL" id="CAH1116673.1"/>
    </source>
</evidence>
<sequence length="744" mass="87643">MMKCAFILLTLLAFCYSSPVGGGRKISIGEDGSIKILGQYGRWVIISKNSQNHGKNIEIAVGSPSGVFEKIYLDVENNSKSVDAGEERPRNAADIIYGIFQQYQGVVDDQSYNNLLLKVHSYVQSGDLSPSVYNILRGIHGDIKLLGDQVETEYGIQQNGGSSGSRLGGNHHGGVQYGSFLNGLRQNVAWQKDPLYVNKYEVPQLDEPVLYGRVPVDSEYDVQYPAYGNVLSSQRDAEEQLDGYLPVSRELLSLYKPHLNYYQQWANHADYESVQQGYKLYLQLINIQHSQLSSVQQEKLNIIHQQWVNFQKQLSPEELKQLSYLYEQWINCEQVLSAEQYHCDNLHGEWTSFQQSLSLGHRQTLSKIYKQWIAIQQELNFAQLSQLEQLWSNLYQRWVSLGEKLSFEQQYQLSVILPRWIEYNLQRVSGIWSQPQQYQYYNLRYQLVKLYEQLSVEQQQELNYIYQICVMIMRQQINPGEWIQVGYRLKSFVHQLFSGPQEMKSVQNHYFIRFYQEWVNYVENLVNLELTLQNIYERWVMFQQQLNQEQLQQFRAFFPQWISLRVQKFSGIWSELDEQKYEVMQNKWNAFQQQLSSAQKQLLVDLSRACHLISQQNIDSISWSSLLYPLDIFVRQLIVSNQQNIGRKEQLEFYEIFQSWIEYYVSHRLNFEQFRSIYGQSQYHDQLIRSGYFGEVQPVVWGQQYLYSHSRQPNVISPWGNFMFQKAHQNQIVPEQLLQYGVVY</sequence>